<sequence>MQFQQTCSVSWNLQKQRIGAFAWLHLRWKHLQIAVAMVRGGMEWVKAMRTVPFERRCHVSLLLSEKTTLTAHGMVGWNHAMGDVTVTGQHAFAGGGNFAIQGLPIAKDALNVEAGIDIDIGKSTRLGIKYTGQFSQQSRDNAVKANLSLRF</sequence>
<evidence type="ECO:0000313" key="3">
    <source>
        <dbReference type="Proteomes" id="UP001237780"/>
    </source>
</evidence>
<name>A0ABU0SB38_9HYPH</name>
<evidence type="ECO:0000313" key="2">
    <source>
        <dbReference type="EMBL" id="MDQ0997984.1"/>
    </source>
</evidence>
<dbReference type="InterPro" id="IPR005546">
    <property type="entry name" value="Autotransporte_beta"/>
</dbReference>
<dbReference type="Gene3D" id="2.40.128.130">
    <property type="entry name" value="Autotransporter beta-domain"/>
    <property type="match status" value="1"/>
</dbReference>
<dbReference type="Proteomes" id="UP001237780">
    <property type="component" value="Unassembled WGS sequence"/>
</dbReference>
<evidence type="ECO:0000259" key="1">
    <source>
        <dbReference type="Pfam" id="PF03797"/>
    </source>
</evidence>
<comment type="caution">
    <text evidence="2">The sequence shown here is derived from an EMBL/GenBank/DDBJ whole genome shotgun (WGS) entry which is preliminary data.</text>
</comment>
<dbReference type="InterPro" id="IPR036709">
    <property type="entry name" value="Autotransporte_beta_dom_sf"/>
</dbReference>
<dbReference type="NCBIfam" id="TIGR01414">
    <property type="entry name" value="autotrans_barl"/>
    <property type="match status" value="1"/>
</dbReference>
<dbReference type="InterPro" id="IPR006315">
    <property type="entry name" value="OM_autotransptr_brl_dom"/>
</dbReference>
<dbReference type="EMBL" id="JAUSZT010000003">
    <property type="protein sequence ID" value="MDQ0997984.1"/>
    <property type="molecule type" value="Genomic_DNA"/>
</dbReference>
<accession>A0ABU0SB38</accession>
<dbReference type="Pfam" id="PF03797">
    <property type="entry name" value="Autotransporter"/>
    <property type="match status" value="1"/>
</dbReference>
<dbReference type="SUPFAM" id="SSF103515">
    <property type="entry name" value="Autotransporter"/>
    <property type="match status" value="1"/>
</dbReference>
<reference evidence="2 3" key="1">
    <citation type="submission" date="2023-07" db="EMBL/GenBank/DDBJ databases">
        <title>Comparative genomics of wheat-associated soil bacteria to identify genetic determinants of phenazine resistance.</title>
        <authorList>
            <person name="Mouncey N."/>
        </authorList>
    </citation>
    <scope>NUCLEOTIDE SEQUENCE [LARGE SCALE GENOMIC DNA]</scope>
    <source>
        <strain evidence="2 3">W4I11</strain>
    </source>
</reference>
<gene>
    <name evidence="2" type="ORF">QFZ34_003166</name>
</gene>
<protein>
    <recommendedName>
        <fullName evidence="1">Autotransporter domain-containing protein</fullName>
    </recommendedName>
</protein>
<keyword evidence="3" id="KW-1185">Reference proteome</keyword>
<organism evidence="2 3">
    <name type="scientific">Phyllobacterium ifriqiyense</name>
    <dbReference type="NCBI Taxonomy" id="314238"/>
    <lineage>
        <taxon>Bacteria</taxon>
        <taxon>Pseudomonadati</taxon>
        <taxon>Pseudomonadota</taxon>
        <taxon>Alphaproteobacteria</taxon>
        <taxon>Hyphomicrobiales</taxon>
        <taxon>Phyllobacteriaceae</taxon>
        <taxon>Phyllobacterium</taxon>
    </lineage>
</organism>
<feature type="domain" description="Autotransporter" evidence="1">
    <location>
        <begin position="64"/>
        <end position="131"/>
    </location>
</feature>
<proteinExistence type="predicted"/>